<reference evidence="3" key="1">
    <citation type="journal article" date="2013" name="Genome Announc.">
        <title>Draft genome sequence of the basidiomycetous yeast-like fungus Pseudozyma hubeiensis SY62, which produces an abundant amount of the biosurfactant mannosylerythritol lipids.</title>
        <authorList>
            <person name="Konishi M."/>
            <person name="Hatada Y."/>
            <person name="Horiuchi J."/>
        </authorList>
    </citation>
    <scope>NUCLEOTIDE SEQUENCE [LARGE SCALE GENOMIC DNA]</scope>
    <source>
        <strain evidence="3">SY62</strain>
    </source>
</reference>
<sequence length="99" mass="11087">MAFHDITRQDTMPTTAAGMLSPSLNSLDSFQSLRESNRNRNLTSSETLKHYEDIKASSSTGLRKGTSQKRRFFDSCSPLPRLGSSQGCDFLQQRQSDEP</sequence>
<dbReference type="EMBL" id="DF238784">
    <property type="protein sequence ID" value="GAC94452.1"/>
    <property type="molecule type" value="Genomic_DNA"/>
</dbReference>
<proteinExistence type="predicted"/>
<gene>
    <name evidence="2" type="ORF">PHSY_002023</name>
</gene>
<evidence type="ECO:0000313" key="3">
    <source>
        <dbReference type="Proteomes" id="UP000014071"/>
    </source>
</evidence>
<dbReference type="GeneID" id="24107318"/>
<organism evidence="2 3">
    <name type="scientific">Pseudozyma hubeiensis (strain SY62)</name>
    <name type="common">Yeast</name>
    <dbReference type="NCBI Taxonomy" id="1305764"/>
    <lineage>
        <taxon>Eukaryota</taxon>
        <taxon>Fungi</taxon>
        <taxon>Dikarya</taxon>
        <taxon>Basidiomycota</taxon>
        <taxon>Ustilaginomycotina</taxon>
        <taxon>Ustilaginomycetes</taxon>
        <taxon>Ustilaginales</taxon>
        <taxon>Ustilaginaceae</taxon>
        <taxon>Pseudozyma</taxon>
    </lineage>
</organism>
<feature type="region of interest" description="Disordered" evidence="1">
    <location>
        <begin position="1"/>
        <end position="23"/>
    </location>
</feature>
<dbReference type="Proteomes" id="UP000014071">
    <property type="component" value="Unassembled WGS sequence"/>
</dbReference>
<name>R9P0B3_PSEHS</name>
<dbReference type="RefSeq" id="XP_012188039.1">
    <property type="nucleotide sequence ID" value="XM_012332649.1"/>
</dbReference>
<evidence type="ECO:0000256" key="1">
    <source>
        <dbReference type="SAM" id="MobiDB-lite"/>
    </source>
</evidence>
<evidence type="ECO:0000313" key="2">
    <source>
        <dbReference type="EMBL" id="GAC94452.1"/>
    </source>
</evidence>
<feature type="region of interest" description="Disordered" evidence="1">
    <location>
        <begin position="57"/>
        <end position="78"/>
    </location>
</feature>
<protein>
    <submittedName>
        <fullName evidence="2">Putative polyamine transporter</fullName>
    </submittedName>
</protein>
<accession>R9P0B3</accession>
<dbReference type="HOGENOM" id="CLU_2321371_0_0_1"/>
<keyword evidence="3" id="KW-1185">Reference proteome</keyword>
<dbReference type="AlphaFoldDB" id="R9P0B3"/>